<dbReference type="GO" id="GO:0009253">
    <property type="term" value="P:peptidoglycan catabolic process"/>
    <property type="evidence" value="ECO:0007669"/>
    <property type="project" value="InterPro"/>
</dbReference>
<dbReference type="PANTHER" id="PTHR30404:SF0">
    <property type="entry name" value="N-ACETYLMURAMOYL-L-ALANINE AMIDASE AMIC"/>
    <property type="match status" value="1"/>
</dbReference>
<comment type="caution">
    <text evidence="5">The sequence shown here is derived from an EMBL/GenBank/DDBJ whole genome shotgun (WGS) entry which is preliminary data.</text>
</comment>
<evidence type="ECO:0000259" key="4">
    <source>
        <dbReference type="SMART" id="SM00646"/>
    </source>
</evidence>
<dbReference type="PANTHER" id="PTHR30404">
    <property type="entry name" value="N-ACETYLMURAMOYL-L-ALANINE AMIDASE"/>
    <property type="match status" value="1"/>
</dbReference>
<dbReference type="CDD" id="cd02696">
    <property type="entry name" value="MurNAc-LAA"/>
    <property type="match status" value="1"/>
</dbReference>
<dbReference type="GO" id="GO:0008745">
    <property type="term" value="F:N-acetylmuramoyl-L-alanine amidase activity"/>
    <property type="evidence" value="ECO:0007669"/>
    <property type="project" value="InterPro"/>
</dbReference>
<evidence type="ECO:0000256" key="1">
    <source>
        <dbReference type="ARBA" id="ARBA00022801"/>
    </source>
</evidence>
<keyword evidence="6" id="KW-1185">Reference proteome</keyword>
<dbReference type="InterPro" id="IPR002508">
    <property type="entry name" value="MurNAc-LAA_cat"/>
</dbReference>
<evidence type="ECO:0000256" key="2">
    <source>
        <dbReference type="SAM" id="MobiDB-lite"/>
    </source>
</evidence>
<dbReference type="RefSeq" id="WP_204068623.1">
    <property type="nucleotide sequence ID" value="NZ_BOOJ01000068.1"/>
</dbReference>
<evidence type="ECO:0000313" key="5">
    <source>
        <dbReference type="EMBL" id="GIH96583.1"/>
    </source>
</evidence>
<name>A0A8J3SW20_9ACTN</name>
<protein>
    <submittedName>
        <fullName evidence="5">N-acetylmuramoyl-L-alanine amidase</fullName>
    </submittedName>
</protein>
<evidence type="ECO:0000256" key="3">
    <source>
        <dbReference type="SAM" id="SignalP"/>
    </source>
</evidence>
<dbReference type="Proteomes" id="UP000619788">
    <property type="component" value="Unassembled WGS sequence"/>
</dbReference>
<feature type="region of interest" description="Disordered" evidence="2">
    <location>
        <begin position="27"/>
        <end position="97"/>
    </location>
</feature>
<feature type="domain" description="MurNAc-LAA" evidence="4">
    <location>
        <begin position="187"/>
        <end position="311"/>
    </location>
</feature>
<dbReference type="InterPro" id="IPR050695">
    <property type="entry name" value="N-acetylmuramoyl_amidase_3"/>
</dbReference>
<feature type="compositionally biased region" description="Low complexity" evidence="2">
    <location>
        <begin position="57"/>
        <end position="96"/>
    </location>
</feature>
<dbReference type="SUPFAM" id="SSF53187">
    <property type="entry name" value="Zn-dependent exopeptidases"/>
    <property type="match status" value="1"/>
</dbReference>
<keyword evidence="3" id="KW-0732">Signal</keyword>
<dbReference type="SMART" id="SM00646">
    <property type="entry name" value="Ami_3"/>
    <property type="match status" value="1"/>
</dbReference>
<feature type="signal peptide" evidence="3">
    <location>
        <begin position="1"/>
        <end position="21"/>
    </location>
</feature>
<organism evidence="5 6">
    <name type="scientific">Planobispora siamensis</name>
    <dbReference type="NCBI Taxonomy" id="936338"/>
    <lineage>
        <taxon>Bacteria</taxon>
        <taxon>Bacillati</taxon>
        <taxon>Actinomycetota</taxon>
        <taxon>Actinomycetes</taxon>
        <taxon>Streptosporangiales</taxon>
        <taxon>Streptosporangiaceae</taxon>
        <taxon>Planobispora</taxon>
    </lineage>
</organism>
<accession>A0A8J3SW20</accession>
<dbReference type="Gene3D" id="3.40.630.40">
    <property type="entry name" value="Zn-dependent exopeptidases"/>
    <property type="match status" value="1"/>
</dbReference>
<dbReference type="EMBL" id="BOOJ01000068">
    <property type="protein sequence ID" value="GIH96583.1"/>
    <property type="molecule type" value="Genomic_DNA"/>
</dbReference>
<proteinExistence type="predicted"/>
<dbReference type="PROSITE" id="PS51257">
    <property type="entry name" value="PROKAR_LIPOPROTEIN"/>
    <property type="match status" value="1"/>
</dbReference>
<dbReference type="AlphaFoldDB" id="A0A8J3SW20"/>
<gene>
    <name evidence="5" type="ORF">Psi01_72130</name>
</gene>
<keyword evidence="1" id="KW-0378">Hydrolase</keyword>
<evidence type="ECO:0000313" key="6">
    <source>
        <dbReference type="Proteomes" id="UP000619788"/>
    </source>
</evidence>
<dbReference type="GO" id="GO:0030288">
    <property type="term" value="C:outer membrane-bounded periplasmic space"/>
    <property type="evidence" value="ECO:0007669"/>
    <property type="project" value="TreeGrafter"/>
</dbReference>
<feature type="chain" id="PRO_5038973123" evidence="3">
    <location>
        <begin position="22"/>
        <end position="315"/>
    </location>
</feature>
<dbReference type="Pfam" id="PF01520">
    <property type="entry name" value="Amidase_3"/>
    <property type="match status" value="1"/>
</dbReference>
<sequence length="315" mass="32546">MNVTGRALTAALALCALGVTACGGAQDDTGTGSAQATGPAASPAQTTPSGGSPEETASPGSPDDTPAPDPTGTAESADPGASSESAAPATGGAASPKPLAGKVVVVDPGHNENNFRHTAEINRLVDVQTQKKACDTTGTTTPNGYSEAAFTWDVSKRMTALLRARGAKVVLTRTPQTPFGPCITERAAIGNRARADAAISVHADGSAAGNRGFHVIMPKKIRSQTARMVAESEKLGLAVRKAFREGTGLPYSTYIGRQALDYRNDLGGLNLSTVPKVFIETGNMKNPAEARLFRSAEFRQKVALALVDGLQDYLR</sequence>
<reference evidence="5 6" key="1">
    <citation type="submission" date="2021-01" db="EMBL/GenBank/DDBJ databases">
        <title>Whole genome shotgun sequence of Planobispora siamensis NBRC 107568.</title>
        <authorList>
            <person name="Komaki H."/>
            <person name="Tamura T."/>
        </authorList>
    </citation>
    <scope>NUCLEOTIDE SEQUENCE [LARGE SCALE GENOMIC DNA]</scope>
    <source>
        <strain evidence="5 6">NBRC 107568</strain>
    </source>
</reference>